<gene>
    <name evidence="13" type="ORF">PGLA1383_LOCUS13757</name>
    <name evidence="14" type="ORF">PGLA1383_LOCUS13761</name>
    <name evidence="15" type="ORF">PGLA2088_LOCUS13992</name>
    <name evidence="16" type="ORF">PGLA2088_LOCUS19858</name>
</gene>
<organism evidence="14 17">
    <name type="scientific">Polarella glacialis</name>
    <name type="common">Dinoflagellate</name>
    <dbReference type="NCBI Taxonomy" id="89957"/>
    <lineage>
        <taxon>Eukaryota</taxon>
        <taxon>Sar</taxon>
        <taxon>Alveolata</taxon>
        <taxon>Dinophyceae</taxon>
        <taxon>Suessiales</taxon>
        <taxon>Suessiaceae</taxon>
        <taxon>Polarella</taxon>
    </lineage>
</organism>
<dbReference type="GO" id="GO:0006386">
    <property type="term" value="P:termination of RNA polymerase III transcription"/>
    <property type="evidence" value="ECO:0007669"/>
    <property type="project" value="TreeGrafter"/>
</dbReference>
<feature type="binding site" evidence="9">
    <location>
        <position position="99"/>
    </location>
    <ligand>
        <name>Zn(2+)</name>
        <dbReference type="ChEBI" id="CHEBI:29105"/>
        <label>2</label>
    </ligand>
</feature>
<keyword evidence="6 8" id="KW-0804">Transcription</keyword>
<dbReference type="InterPro" id="IPR012164">
    <property type="entry name" value="Rpa12/Rpb9/Rpc10/TFS"/>
</dbReference>
<dbReference type="InterPro" id="IPR034014">
    <property type="entry name" value="Zn_ribbon_RPC11_C"/>
</dbReference>
<keyword evidence="4 10" id="KW-0863">Zinc-finger</keyword>
<keyword evidence="7 8" id="KW-0539">Nucleus</keyword>
<evidence type="ECO:0000313" key="16">
    <source>
        <dbReference type="EMBL" id="CAE8676404.1"/>
    </source>
</evidence>
<dbReference type="InterPro" id="IPR001529">
    <property type="entry name" value="Zn_ribbon_RPB9"/>
</dbReference>
<evidence type="ECO:0000256" key="4">
    <source>
        <dbReference type="ARBA" id="ARBA00022771"/>
    </source>
</evidence>
<proteinExistence type="inferred from homology"/>
<dbReference type="GO" id="GO:0003676">
    <property type="term" value="F:nucleic acid binding"/>
    <property type="evidence" value="ECO:0007669"/>
    <property type="project" value="InterPro"/>
</dbReference>
<dbReference type="GO" id="GO:0003899">
    <property type="term" value="F:DNA-directed RNA polymerase activity"/>
    <property type="evidence" value="ECO:0007669"/>
    <property type="project" value="InterPro"/>
</dbReference>
<dbReference type="Pfam" id="PF01096">
    <property type="entry name" value="Zn_ribbon_TFIIS"/>
    <property type="match status" value="1"/>
</dbReference>
<protein>
    <recommendedName>
        <fullName evidence="8">DNA-directed RNA polymerase subunit</fullName>
    </recommendedName>
</protein>
<comment type="similarity">
    <text evidence="8 11">Belongs to the archaeal rpoM/eukaryotic RPA12/RPB9/RPC11 RNA polymerase family.</text>
</comment>
<evidence type="ECO:0000256" key="5">
    <source>
        <dbReference type="ARBA" id="ARBA00022833"/>
    </source>
</evidence>
<reference evidence="14" key="1">
    <citation type="submission" date="2021-02" db="EMBL/GenBank/DDBJ databases">
        <authorList>
            <person name="Dougan E. K."/>
            <person name="Rhodes N."/>
            <person name="Thang M."/>
            <person name="Chan C."/>
        </authorList>
    </citation>
    <scope>NUCLEOTIDE SEQUENCE</scope>
</reference>
<evidence type="ECO:0000256" key="6">
    <source>
        <dbReference type="ARBA" id="ARBA00023163"/>
    </source>
</evidence>
<name>A0A813E493_POLGL</name>
<dbReference type="SMART" id="SM00440">
    <property type="entry name" value="ZnF_C2C2"/>
    <property type="match status" value="1"/>
</dbReference>
<feature type="binding site" evidence="9">
    <location>
        <position position="30"/>
    </location>
    <ligand>
        <name>Zn(2+)</name>
        <dbReference type="ChEBI" id="CHEBI:29105"/>
        <label>1</label>
    </ligand>
</feature>
<dbReference type="CDD" id="cd10509">
    <property type="entry name" value="Zn-ribbon_RPC11"/>
    <property type="match status" value="1"/>
</dbReference>
<dbReference type="PANTHER" id="PTHR11239:SF12">
    <property type="entry name" value="DNA-DIRECTED RNA POLYMERASE III SUBUNIT RPC10"/>
    <property type="match status" value="1"/>
</dbReference>
<feature type="domain" description="TFIIS-type" evidence="12">
    <location>
        <begin position="67"/>
        <end position="107"/>
    </location>
</feature>
<dbReference type="Gene3D" id="2.20.25.10">
    <property type="match status" value="1"/>
</dbReference>
<evidence type="ECO:0000313" key="17">
    <source>
        <dbReference type="Proteomes" id="UP000654075"/>
    </source>
</evidence>
<dbReference type="SMART" id="SM00661">
    <property type="entry name" value="RPOL9"/>
    <property type="match status" value="1"/>
</dbReference>
<dbReference type="AlphaFoldDB" id="A0A813E493"/>
<evidence type="ECO:0000313" key="14">
    <source>
        <dbReference type="EMBL" id="CAE8595247.1"/>
    </source>
</evidence>
<dbReference type="Proteomes" id="UP000626109">
    <property type="component" value="Unassembled WGS sequence"/>
</dbReference>
<evidence type="ECO:0000256" key="10">
    <source>
        <dbReference type="PIRSR" id="PIRSR005586-2"/>
    </source>
</evidence>
<evidence type="ECO:0000256" key="3">
    <source>
        <dbReference type="ARBA" id="ARBA00022723"/>
    </source>
</evidence>
<dbReference type="PROSITE" id="PS51133">
    <property type="entry name" value="ZF_TFIIS_2"/>
    <property type="match status" value="1"/>
</dbReference>
<feature type="binding site" evidence="9">
    <location>
        <position position="71"/>
    </location>
    <ligand>
        <name>Zn(2+)</name>
        <dbReference type="ChEBI" id="CHEBI:29105"/>
        <label>2</label>
    </ligand>
</feature>
<dbReference type="PIRSF" id="PIRSF005586">
    <property type="entry name" value="RNApol_RpoM"/>
    <property type="match status" value="1"/>
</dbReference>
<dbReference type="PANTHER" id="PTHR11239">
    <property type="entry name" value="DNA-DIRECTED RNA POLYMERASE"/>
    <property type="match status" value="1"/>
</dbReference>
<dbReference type="OMA" id="MEFCDEC"/>
<evidence type="ECO:0000256" key="1">
    <source>
        <dbReference type="ARBA" id="ARBA00004123"/>
    </source>
</evidence>
<feature type="binding site" evidence="9">
    <location>
        <position position="6"/>
    </location>
    <ligand>
        <name>Zn(2+)</name>
        <dbReference type="ChEBI" id="CHEBI:29105"/>
        <label>1</label>
    </ligand>
</feature>
<dbReference type="InterPro" id="IPR001222">
    <property type="entry name" value="Znf_TFIIS"/>
</dbReference>
<keyword evidence="3 9" id="KW-0479">Metal-binding</keyword>
<feature type="binding site" evidence="9">
    <location>
        <position position="74"/>
    </location>
    <ligand>
        <name>Zn(2+)</name>
        <dbReference type="ChEBI" id="CHEBI:29105"/>
        <label>2</label>
    </ligand>
</feature>
<evidence type="ECO:0000313" key="15">
    <source>
        <dbReference type="EMBL" id="CAE8660020.1"/>
    </source>
</evidence>
<dbReference type="PROSITE" id="PS00466">
    <property type="entry name" value="ZF_TFIIS_1"/>
    <property type="match status" value="1"/>
</dbReference>
<dbReference type="OrthoDB" id="282152at2759"/>
<sequence length="109" mass="12406">MAAQFCPTCANLLIIEVGRSSTVAFRCRTCPYIYKVQEKLTAKHPMPRKEVDDVLGGSDAWKDVDQCDAQCPNCSHSRAYFKQMQTRSADEPMTIFYRCTQCANNWKEG</sequence>
<evidence type="ECO:0000256" key="9">
    <source>
        <dbReference type="PIRSR" id="PIRSR005586-1"/>
    </source>
</evidence>
<feature type="zinc finger region" description="C4-type" evidence="10">
    <location>
        <begin position="6"/>
        <end position="30"/>
    </location>
</feature>
<evidence type="ECO:0000256" key="2">
    <source>
        <dbReference type="ARBA" id="ARBA00022478"/>
    </source>
</evidence>
<keyword evidence="5 9" id="KW-0862">Zinc</keyword>
<comment type="function">
    <text evidence="8">DNA-dependent RNA polymerase catalyzes the transcription of DNA into RNA using the four ribonucleoside triphosphates as substrates.</text>
</comment>
<dbReference type="Proteomes" id="UP000654075">
    <property type="component" value="Unassembled WGS sequence"/>
</dbReference>
<feature type="binding site" evidence="9">
    <location>
        <position position="102"/>
    </location>
    <ligand>
        <name>Zn(2+)</name>
        <dbReference type="ChEBI" id="CHEBI:29105"/>
        <label>2</label>
    </ligand>
</feature>
<accession>A0A813E493</accession>
<evidence type="ECO:0000256" key="7">
    <source>
        <dbReference type="ARBA" id="ARBA00023242"/>
    </source>
</evidence>
<dbReference type="Pfam" id="PF02150">
    <property type="entry name" value="Zn_ribbon_RPB9"/>
    <property type="match status" value="1"/>
</dbReference>
<comment type="subcellular location">
    <subcellularLocation>
        <location evidence="1 8">Nucleus</location>
    </subcellularLocation>
</comment>
<dbReference type="GO" id="GO:0005666">
    <property type="term" value="C:RNA polymerase III complex"/>
    <property type="evidence" value="ECO:0007669"/>
    <property type="project" value="TreeGrafter"/>
</dbReference>
<dbReference type="EMBL" id="CAJNNW010025240">
    <property type="protein sequence ID" value="CAE8676404.1"/>
    <property type="molecule type" value="Genomic_DNA"/>
</dbReference>
<evidence type="ECO:0000256" key="11">
    <source>
        <dbReference type="RuleBase" id="RU003474"/>
    </source>
</evidence>
<dbReference type="EMBL" id="CAJNNW010016936">
    <property type="protein sequence ID" value="CAE8660020.1"/>
    <property type="molecule type" value="Genomic_DNA"/>
</dbReference>
<dbReference type="GO" id="GO:0008270">
    <property type="term" value="F:zinc ion binding"/>
    <property type="evidence" value="ECO:0007669"/>
    <property type="project" value="UniProtKB-KW"/>
</dbReference>
<dbReference type="EMBL" id="CAJNNV010007690">
    <property type="protein sequence ID" value="CAE8595243.1"/>
    <property type="molecule type" value="Genomic_DNA"/>
</dbReference>
<comment type="caution">
    <text evidence="14">The sequence shown here is derived from an EMBL/GenBank/DDBJ whole genome shotgun (WGS) entry which is preliminary data.</text>
</comment>
<evidence type="ECO:0000313" key="13">
    <source>
        <dbReference type="EMBL" id="CAE8595243.1"/>
    </source>
</evidence>
<dbReference type="EMBL" id="CAJNNV010007690">
    <property type="protein sequence ID" value="CAE8595247.1"/>
    <property type="molecule type" value="Genomic_DNA"/>
</dbReference>
<evidence type="ECO:0000256" key="8">
    <source>
        <dbReference type="PIRNR" id="PIRNR005586"/>
    </source>
</evidence>
<keyword evidence="17" id="KW-1185">Reference proteome</keyword>
<dbReference type="FunFam" id="2.20.25.10:FF:000005">
    <property type="entry name" value="DNA-directed RNA polymerase subunit"/>
    <property type="match status" value="1"/>
</dbReference>
<feature type="binding site" evidence="9">
    <location>
        <position position="9"/>
    </location>
    <ligand>
        <name>Zn(2+)</name>
        <dbReference type="ChEBI" id="CHEBI:29105"/>
        <label>1</label>
    </ligand>
</feature>
<keyword evidence="2 8" id="KW-0240">DNA-directed RNA polymerase</keyword>
<feature type="binding site" evidence="9">
    <location>
        <position position="27"/>
    </location>
    <ligand>
        <name>Zn(2+)</name>
        <dbReference type="ChEBI" id="CHEBI:29105"/>
        <label>1</label>
    </ligand>
</feature>
<evidence type="ECO:0000259" key="12">
    <source>
        <dbReference type="PROSITE" id="PS51133"/>
    </source>
</evidence>
<dbReference type="SUPFAM" id="SSF57783">
    <property type="entry name" value="Zinc beta-ribbon"/>
    <property type="match status" value="1"/>
</dbReference>